<dbReference type="InterPro" id="IPR039749">
    <property type="entry name" value="NUB1"/>
</dbReference>
<dbReference type="EMBL" id="CAUEEQ010011216">
    <property type="protein sequence ID" value="CAJ0935319.1"/>
    <property type="molecule type" value="Genomic_DNA"/>
</dbReference>
<keyword evidence="3" id="KW-1185">Reference proteome</keyword>
<reference evidence="2" key="1">
    <citation type="submission" date="2023-07" db="EMBL/GenBank/DDBJ databases">
        <authorList>
            <person name="Stuckert A."/>
        </authorList>
    </citation>
    <scope>NUCLEOTIDE SEQUENCE</scope>
</reference>
<gene>
    <name evidence="2" type="ORF">RIMI_LOCUS6294906</name>
</gene>
<dbReference type="PANTHER" id="PTHR12948:SF3">
    <property type="entry name" value="NEDD8 ULTIMATE BUSTER 1"/>
    <property type="match status" value="1"/>
</dbReference>
<name>A0ABN9LBX9_9NEOB</name>
<dbReference type="Gene3D" id="1.10.8.10">
    <property type="entry name" value="DNA helicase RuvA subunit, C-terminal domain"/>
    <property type="match status" value="1"/>
</dbReference>
<dbReference type="InterPro" id="IPR009060">
    <property type="entry name" value="UBA-like_sf"/>
</dbReference>
<feature type="region of interest" description="Disordered" evidence="1">
    <location>
        <begin position="100"/>
        <end position="128"/>
    </location>
</feature>
<comment type="caution">
    <text evidence="2">The sequence shown here is derived from an EMBL/GenBank/DDBJ whole genome shotgun (WGS) entry which is preliminary data.</text>
</comment>
<dbReference type="PANTHER" id="PTHR12948">
    <property type="entry name" value="NEDD8 ULTIMATE BUSTER-1 BS4 PROTEIN"/>
    <property type="match status" value="1"/>
</dbReference>
<organism evidence="2 3">
    <name type="scientific">Ranitomeya imitator</name>
    <name type="common">mimic poison frog</name>
    <dbReference type="NCBI Taxonomy" id="111125"/>
    <lineage>
        <taxon>Eukaryota</taxon>
        <taxon>Metazoa</taxon>
        <taxon>Chordata</taxon>
        <taxon>Craniata</taxon>
        <taxon>Vertebrata</taxon>
        <taxon>Euteleostomi</taxon>
        <taxon>Amphibia</taxon>
        <taxon>Batrachia</taxon>
        <taxon>Anura</taxon>
        <taxon>Neobatrachia</taxon>
        <taxon>Hyloidea</taxon>
        <taxon>Dendrobatidae</taxon>
        <taxon>Dendrobatinae</taxon>
        <taxon>Ranitomeya</taxon>
    </lineage>
</organism>
<proteinExistence type="predicted"/>
<evidence type="ECO:0000256" key="1">
    <source>
        <dbReference type="SAM" id="MobiDB-lite"/>
    </source>
</evidence>
<dbReference type="SUPFAM" id="SSF46934">
    <property type="entry name" value="UBA-like"/>
    <property type="match status" value="1"/>
</dbReference>
<evidence type="ECO:0000313" key="3">
    <source>
        <dbReference type="Proteomes" id="UP001176940"/>
    </source>
</evidence>
<accession>A0ABN9LBX9</accession>
<dbReference type="Proteomes" id="UP001176940">
    <property type="component" value="Unassembled WGS sequence"/>
</dbReference>
<protein>
    <submittedName>
        <fullName evidence="2">Uncharacterized protein</fullName>
    </submittedName>
</protein>
<evidence type="ECO:0000313" key="2">
    <source>
        <dbReference type="EMBL" id="CAJ0935319.1"/>
    </source>
</evidence>
<sequence length="165" mass="18354">MVPVSPNEGSEKQILRLHYYHQYIPYLFKGNAINIQWGQFINTGILPASLGPGCTGLVYIGFTPEAAKAALQLFMGNVELASQILAHHQGMLPPHVLQDLEKSKESHASSSESAGTSKTSYKEPDVDPVKEILEDIPEHEEDYLDLTLEEEGLVLVEYLSYLEKI</sequence>
<feature type="compositionally biased region" description="Low complexity" evidence="1">
    <location>
        <begin position="108"/>
        <end position="119"/>
    </location>
</feature>